<dbReference type="OrthoDB" id="9768004at2"/>
<dbReference type="KEGG" id="bbae:FRD01_05530"/>
<dbReference type="InterPro" id="IPR051043">
    <property type="entry name" value="Sulfatase_Mod_Factor_Kinase"/>
</dbReference>
<accession>A0A5B8XSV1</accession>
<reference evidence="3 4" key="1">
    <citation type="submission" date="2019-08" db="EMBL/GenBank/DDBJ databases">
        <authorList>
            <person name="Liang Q."/>
        </authorList>
    </citation>
    <scope>NUCLEOTIDE SEQUENCE [LARGE SCALE GENOMIC DNA]</scope>
    <source>
        <strain evidence="3 4">V1718</strain>
    </source>
</reference>
<proteinExistence type="predicted"/>
<dbReference type="GO" id="GO:0120147">
    <property type="term" value="F:formylglycine-generating oxidase activity"/>
    <property type="evidence" value="ECO:0007669"/>
    <property type="project" value="TreeGrafter"/>
</dbReference>
<name>A0A5B8XSV1_9DELT</name>
<evidence type="ECO:0000259" key="2">
    <source>
        <dbReference type="Pfam" id="PF03781"/>
    </source>
</evidence>
<dbReference type="SUPFAM" id="SSF56436">
    <property type="entry name" value="C-type lectin-like"/>
    <property type="match status" value="1"/>
</dbReference>
<dbReference type="PANTHER" id="PTHR23150:SF19">
    <property type="entry name" value="FORMYLGLYCINE-GENERATING ENZYME"/>
    <property type="match status" value="1"/>
</dbReference>
<gene>
    <name evidence="3" type="ORF">FRD01_05530</name>
</gene>
<dbReference type="Proteomes" id="UP000321595">
    <property type="component" value="Chromosome"/>
</dbReference>
<dbReference type="EMBL" id="CP042467">
    <property type="protein sequence ID" value="QED26716.1"/>
    <property type="molecule type" value="Genomic_DNA"/>
</dbReference>
<dbReference type="Pfam" id="PF03781">
    <property type="entry name" value="FGE-sulfatase"/>
    <property type="match status" value="1"/>
</dbReference>
<keyword evidence="4" id="KW-1185">Reference proteome</keyword>
<organism evidence="3 4">
    <name type="scientific">Microvenator marinus</name>
    <dbReference type="NCBI Taxonomy" id="2600177"/>
    <lineage>
        <taxon>Bacteria</taxon>
        <taxon>Deltaproteobacteria</taxon>
        <taxon>Bradymonadales</taxon>
        <taxon>Microvenatoraceae</taxon>
        <taxon>Microvenator</taxon>
    </lineage>
</organism>
<feature type="chain" id="PRO_5023024435" evidence="1">
    <location>
        <begin position="22"/>
        <end position="277"/>
    </location>
</feature>
<dbReference type="InterPro" id="IPR005532">
    <property type="entry name" value="SUMF_dom"/>
</dbReference>
<dbReference type="InterPro" id="IPR016187">
    <property type="entry name" value="CTDL_fold"/>
</dbReference>
<dbReference type="Gene3D" id="3.90.1580.10">
    <property type="entry name" value="paralog of FGE (formylglycine-generating enzyme)"/>
    <property type="match status" value="1"/>
</dbReference>
<evidence type="ECO:0000313" key="3">
    <source>
        <dbReference type="EMBL" id="QED26716.1"/>
    </source>
</evidence>
<dbReference type="AlphaFoldDB" id="A0A5B8XSV1"/>
<evidence type="ECO:0000313" key="4">
    <source>
        <dbReference type="Proteomes" id="UP000321595"/>
    </source>
</evidence>
<dbReference type="PANTHER" id="PTHR23150">
    <property type="entry name" value="SULFATASE MODIFYING FACTOR 1, 2"/>
    <property type="match status" value="1"/>
</dbReference>
<keyword evidence="1" id="KW-0732">Signal</keyword>
<sequence>MRKLELSLVGVLLLSSWPLGAQDTKRAEPAPRAHKRVLIKGDEYRPFYPAVDNETHRVEDFLLDTYPVTNEEFLGFVKEHPQWRRDQVKRLFADPTYLEHWPGDSDVSGLEFKPVVHVSWFAARAYCDWRGGRLPVEHEWEFVARADETRVDATKDLAFNQRVLSFYSKPGGETLDDVGSGEPNIWGLFNVYGLIWEWVEDFNSSIVSSDNRQSGDSLDAQFCGGAALTAENTREYGTFMRYAFRSSLKPSFALHNLGFRCAYDLGAQPLDETKGEP</sequence>
<protein>
    <submittedName>
        <fullName evidence="3">Formylglycine-generating enzyme family protein</fullName>
    </submittedName>
</protein>
<dbReference type="InterPro" id="IPR042095">
    <property type="entry name" value="SUMF_sf"/>
</dbReference>
<evidence type="ECO:0000256" key="1">
    <source>
        <dbReference type="SAM" id="SignalP"/>
    </source>
</evidence>
<feature type="domain" description="Sulfatase-modifying factor enzyme-like" evidence="2">
    <location>
        <begin position="55"/>
        <end position="262"/>
    </location>
</feature>
<feature type="signal peptide" evidence="1">
    <location>
        <begin position="1"/>
        <end position="21"/>
    </location>
</feature>
<dbReference type="RefSeq" id="WP_146958393.1">
    <property type="nucleotide sequence ID" value="NZ_CP042467.1"/>
</dbReference>